<evidence type="ECO:0000313" key="1">
    <source>
        <dbReference type="EMBL" id="QHU09695.1"/>
    </source>
</evidence>
<proteinExistence type="predicted"/>
<organism evidence="1">
    <name type="scientific">viral metagenome</name>
    <dbReference type="NCBI Taxonomy" id="1070528"/>
    <lineage>
        <taxon>unclassified sequences</taxon>
        <taxon>metagenomes</taxon>
        <taxon>organismal metagenomes</taxon>
    </lineage>
</organism>
<protein>
    <submittedName>
        <fullName evidence="1">Uncharacterized protein</fullName>
    </submittedName>
</protein>
<dbReference type="EMBL" id="MN740742">
    <property type="protein sequence ID" value="QHU09695.1"/>
    <property type="molecule type" value="Genomic_DNA"/>
</dbReference>
<reference evidence="1" key="1">
    <citation type="journal article" date="2020" name="Nature">
        <title>Giant virus diversity and host interactions through global metagenomics.</title>
        <authorList>
            <person name="Schulz F."/>
            <person name="Roux S."/>
            <person name="Paez-Espino D."/>
            <person name="Jungbluth S."/>
            <person name="Walsh D.A."/>
            <person name="Denef V.J."/>
            <person name="McMahon K.D."/>
            <person name="Konstantinidis K.T."/>
            <person name="Eloe-Fadrosh E.A."/>
            <person name="Kyrpides N.C."/>
            <person name="Woyke T."/>
        </authorList>
    </citation>
    <scope>NUCLEOTIDE SEQUENCE</scope>
    <source>
        <strain evidence="1">GVMAG-S-1101164-105</strain>
    </source>
</reference>
<dbReference type="AlphaFoldDB" id="A0A6C0JVB8"/>
<sequence length="135" mass="14338">MIADADIEVVDDRITVDEELLITDVVDDCITVDEELLITDVLTDAVFEPIFVAEGVGNRDIETVVRGVEVLSRVTVSTGEPVLPVEGEASAEGATVVKGLADIVCDRAPVEDFRGVNDSVTLPLFEDVGAGLELP</sequence>
<accession>A0A6C0JVB8</accession>
<name>A0A6C0JVB8_9ZZZZ</name>